<organism evidence="26">
    <name type="scientific">Stegastes partitus</name>
    <name type="common">bicolor damselfish</name>
    <dbReference type="NCBI Taxonomy" id="144197"/>
    <lineage>
        <taxon>Eukaryota</taxon>
        <taxon>Metazoa</taxon>
        <taxon>Chordata</taxon>
        <taxon>Craniata</taxon>
        <taxon>Vertebrata</taxon>
        <taxon>Euteleostomi</taxon>
        <taxon>Actinopterygii</taxon>
        <taxon>Neopterygii</taxon>
        <taxon>Teleostei</taxon>
        <taxon>Neoteleostei</taxon>
        <taxon>Acanthomorphata</taxon>
        <taxon>Ovalentaria</taxon>
        <taxon>Pomacentridae</taxon>
        <taxon>Stegastes</taxon>
    </lineage>
</organism>
<gene>
    <name evidence="26" type="primary">RNF180</name>
</gene>
<feature type="region of interest" description="Disordered" evidence="23">
    <location>
        <begin position="1"/>
        <end position="278"/>
    </location>
</feature>
<dbReference type="InterPro" id="IPR017907">
    <property type="entry name" value="Znf_RING_CS"/>
</dbReference>
<keyword evidence="10 22" id="KW-0863">Zinc-finger</keyword>
<feature type="compositionally biased region" description="Low complexity" evidence="23">
    <location>
        <begin position="1"/>
        <end position="14"/>
    </location>
</feature>
<evidence type="ECO:0000256" key="21">
    <source>
        <dbReference type="ARBA" id="ARBA00080502"/>
    </source>
</evidence>
<feature type="domain" description="RING-type" evidence="25">
    <location>
        <begin position="351"/>
        <end position="393"/>
    </location>
</feature>
<dbReference type="InterPro" id="IPR033263">
    <property type="entry name" value="RNF180"/>
</dbReference>
<dbReference type="InterPro" id="IPR013083">
    <property type="entry name" value="Znf_RING/FYVE/PHD"/>
</dbReference>
<keyword evidence="9" id="KW-0479">Metal-binding</keyword>
<feature type="compositionally biased region" description="Basic residues" evidence="23">
    <location>
        <begin position="297"/>
        <end position="316"/>
    </location>
</feature>
<keyword evidence="15 24" id="KW-0472">Membrane</keyword>
<dbReference type="GO" id="GO:0061630">
    <property type="term" value="F:ubiquitin protein ligase activity"/>
    <property type="evidence" value="ECO:0007669"/>
    <property type="project" value="UniProtKB-EC"/>
</dbReference>
<feature type="transmembrane region" description="Helical" evidence="24">
    <location>
        <begin position="486"/>
        <end position="510"/>
    </location>
</feature>
<dbReference type="GO" id="GO:0031624">
    <property type="term" value="F:ubiquitin conjugating enzyme binding"/>
    <property type="evidence" value="ECO:0007669"/>
    <property type="project" value="TreeGrafter"/>
</dbReference>
<evidence type="ECO:0000256" key="22">
    <source>
        <dbReference type="PROSITE-ProRule" id="PRU00175"/>
    </source>
</evidence>
<evidence type="ECO:0000313" key="26">
    <source>
        <dbReference type="Ensembl" id="ENSSPAP00000005643.1"/>
    </source>
</evidence>
<dbReference type="GO" id="GO:0005635">
    <property type="term" value="C:nuclear envelope"/>
    <property type="evidence" value="ECO:0007669"/>
    <property type="project" value="UniProtKB-SubCell"/>
</dbReference>
<dbReference type="STRING" id="144197.ENSSPAP00000005643"/>
<dbReference type="Pfam" id="PF13639">
    <property type="entry name" value="zf-RING_2"/>
    <property type="match status" value="1"/>
</dbReference>
<sequence length="513" mass="57683">MSSHVGASGVNGSSRVGGSGSEDTGEENSNNETRASCFESVRPNLRSADPTGEGRSSSVEQLARPALPGRKAFKKTCGEENRGRWREGSQDRSEGRLSAERLGGKQRQRTAEPAETHREGAQDRQGSTESSSSSSSDVQLNSISEVGEGSSSLQRRQTCSRHQGHGCTRTVSSGLSSRSPRPVVQTRSSPQRLSSRSASAGDLHGFSFSSSREPDPFWVEVRTGAAAGRSSQGHRRRTHRPSLTFSELGEEEEEDEEDEENVEDGEEGGSGVLEVMSQPMTSAVMLPYVPFGERRMSKREKNRIKSLRRRQRRREKWRQSQQQESRQVNDTDSSSEDDESLSAGDRDGYICAVCLDVYFSPYMCHPCNHIFCEPCLRTLAKNSPTNTPCPLCRTVITHVFFQKELNQTARTFFPKEYLSRKQNFQKASCAKWPLPSCRKLFRIFGGFQRQSSPIARRQFPHGGGYRMDAIDFEDDSRGWRFDMDMVIIYIYSVNWVIGFFIFCFLCYLFFPSF</sequence>
<dbReference type="GO" id="GO:0008270">
    <property type="term" value="F:zinc ion binding"/>
    <property type="evidence" value="ECO:0007669"/>
    <property type="project" value="UniProtKB-KW"/>
</dbReference>
<dbReference type="Gene3D" id="3.30.40.10">
    <property type="entry name" value="Zinc/RING finger domain, C3HC4 (zinc finger)"/>
    <property type="match status" value="1"/>
</dbReference>
<evidence type="ECO:0000256" key="20">
    <source>
        <dbReference type="ARBA" id="ARBA00079826"/>
    </source>
</evidence>
<dbReference type="InterPro" id="IPR001841">
    <property type="entry name" value="Znf_RING"/>
</dbReference>
<evidence type="ECO:0000256" key="6">
    <source>
        <dbReference type="ARBA" id="ARBA00022553"/>
    </source>
</evidence>
<dbReference type="PANTHER" id="PTHR46717:SF1">
    <property type="entry name" value="E3 UBIQUITIN-PROTEIN LIGASE RNF180"/>
    <property type="match status" value="1"/>
</dbReference>
<dbReference type="AlphaFoldDB" id="A0A3B4ZA22"/>
<evidence type="ECO:0000256" key="11">
    <source>
        <dbReference type="ARBA" id="ARBA00022786"/>
    </source>
</evidence>
<evidence type="ECO:0000256" key="10">
    <source>
        <dbReference type="ARBA" id="ARBA00022771"/>
    </source>
</evidence>
<evidence type="ECO:0000256" key="13">
    <source>
        <dbReference type="ARBA" id="ARBA00022833"/>
    </source>
</evidence>
<dbReference type="InterPro" id="IPR045790">
    <property type="entry name" value="RNF180_C"/>
</dbReference>
<comment type="pathway">
    <text evidence="4">Protein modification; protein ubiquitination.</text>
</comment>
<keyword evidence="13" id="KW-0862">Zinc</keyword>
<dbReference type="EC" id="2.3.2.27" evidence="5"/>
<protein>
    <recommendedName>
        <fullName evidence="19">E3 ubiquitin-protein ligase RNF180</fullName>
        <ecNumber evidence="5">2.3.2.27</ecNumber>
    </recommendedName>
    <alternativeName>
        <fullName evidence="21">RING finger protein 180</fullName>
    </alternativeName>
    <alternativeName>
        <fullName evidence="20">RING-type E3 ubiquitin transferase RNF180</fullName>
    </alternativeName>
</protein>
<comment type="subcellular location">
    <subcellularLocation>
        <location evidence="3">Endoplasmic reticulum membrane</location>
        <topology evidence="3">Single-pass membrane protein</topology>
    </subcellularLocation>
    <subcellularLocation>
        <location evidence="2">Nucleus envelope</location>
    </subcellularLocation>
</comment>
<comment type="catalytic activity">
    <reaction evidence="1">
        <text>S-ubiquitinyl-[E2 ubiquitin-conjugating enzyme]-L-cysteine + [acceptor protein]-L-lysine = [E2 ubiquitin-conjugating enzyme]-L-cysteine + N(6)-ubiquitinyl-[acceptor protein]-L-lysine.</text>
        <dbReference type="EC" id="2.3.2.27"/>
    </reaction>
</comment>
<comment type="subunit">
    <text evidence="18">Interacts with ZIC2.</text>
</comment>
<keyword evidence="11" id="KW-0833">Ubl conjugation pathway</keyword>
<dbReference type="GeneTree" id="ENSGT00950000182909"/>
<dbReference type="GO" id="GO:0042415">
    <property type="term" value="P:norepinephrine metabolic process"/>
    <property type="evidence" value="ECO:0007669"/>
    <property type="project" value="TreeGrafter"/>
</dbReference>
<keyword evidence="16" id="KW-0539">Nucleus</keyword>
<dbReference type="GO" id="GO:0032436">
    <property type="term" value="P:positive regulation of proteasomal ubiquitin-dependent protein catabolic process"/>
    <property type="evidence" value="ECO:0007669"/>
    <property type="project" value="TreeGrafter"/>
</dbReference>
<keyword evidence="12" id="KW-0256">Endoplasmic reticulum</keyword>
<feature type="compositionally biased region" description="Low complexity" evidence="23">
    <location>
        <begin position="127"/>
        <end position="144"/>
    </location>
</feature>
<evidence type="ECO:0000259" key="25">
    <source>
        <dbReference type="PROSITE" id="PS50089"/>
    </source>
</evidence>
<feature type="compositionally biased region" description="Basic and acidic residues" evidence="23">
    <location>
        <begin position="76"/>
        <end position="122"/>
    </location>
</feature>
<evidence type="ECO:0000256" key="5">
    <source>
        <dbReference type="ARBA" id="ARBA00012483"/>
    </source>
</evidence>
<dbReference type="FunFam" id="3.30.40.10:FF:000316">
    <property type="entry name" value="E3 ubiquitin-protein ligase RNF180"/>
    <property type="match status" value="1"/>
</dbReference>
<reference evidence="26" key="1">
    <citation type="submission" date="2023-09" db="UniProtKB">
        <authorList>
            <consortium name="Ensembl"/>
        </authorList>
    </citation>
    <scope>IDENTIFICATION</scope>
</reference>
<dbReference type="SUPFAM" id="SSF57850">
    <property type="entry name" value="RING/U-box"/>
    <property type="match status" value="1"/>
</dbReference>
<evidence type="ECO:0000256" key="18">
    <source>
        <dbReference type="ARBA" id="ARBA00062709"/>
    </source>
</evidence>
<evidence type="ECO:0000256" key="1">
    <source>
        <dbReference type="ARBA" id="ARBA00000900"/>
    </source>
</evidence>
<dbReference type="Ensembl" id="ENSSPAT00000005757.1">
    <property type="protein sequence ID" value="ENSSPAP00000005643.1"/>
    <property type="gene ID" value="ENSSPAG00000004368.1"/>
</dbReference>
<dbReference type="SMART" id="SM00184">
    <property type="entry name" value="RING"/>
    <property type="match status" value="1"/>
</dbReference>
<keyword evidence="14 24" id="KW-1133">Transmembrane helix</keyword>
<evidence type="ECO:0000256" key="17">
    <source>
        <dbReference type="ARBA" id="ARBA00058659"/>
    </source>
</evidence>
<keyword evidence="7" id="KW-0808">Transferase</keyword>
<keyword evidence="8 24" id="KW-0812">Transmembrane</keyword>
<dbReference type="CDD" id="cd16554">
    <property type="entry name" value="RING-HC_RNF180"/>
    <property type="match status" value="1"/>
</dbReference>
<feature type="region of interest" description="Disordered" evidence="23">
    <location>
        <begin position="297"/>
        <end position="343"/>
    </location>
</feature>
<feature type="compositionally biased region" description="Acidic residues" evidence="23">
    <location>
        <begin position="248"/>
        <end position="267"/>
    </location>
</feature>
<feature type="compositionally biased region" description="Low complexity" evidence="23">
    <location>
        <begin position="187"/>
        <end position="199"/>
    </location>
</feature>
<name>A0A3B4ZA22_9TELE</name>
<evidence type="ECO:0000256" key="3">
    <source>
        <dbReference type="ARBA" id="ARBA00004389"/>
    </source>
</evidence>
<evidence type="ECO:0000256" key="8">
    <source>
        <dbReference type="ARBA" id="ARBA00022692"/>
    </source>
</evidence>
<comment type="function">
    <text evidence="17">E3 ubiquitin-protein ligase which promotes polyubiquitination and degradation by the proteasome pathway of ZIC2.</text>
</comment>
<evidence type="ECO:0000256" key="23">
    <source>
        <dbReference type="SAM" id="MobiDB-lite"/>
    </source>
</evidence>
<dbReference type="Pfam" id="PF19332">
    <property type="entry name" value="RNF180_C"/>
    <property type="match status" value="1"/>
</dbReference>
<dbReference type="GO" id="GO:0000209">
    <property type="term" value="P:protein polyubiquitination"/>
    <property type="evidence" value="ECO:0007669"/>
    <property type="project" value="InterPro"/>
</dbReference>
<dbReference type="GO" id="GO:0042428">
    <property type="term" value="P:serotonin metabolic process"/>
    <property type="evidence" value="ECO:0007669"/>
    <property type="project" value="TreeGrafter"/>
</dbReference>
<keyword evidence="6" id="KW-0597">Phosphoprotein</keyword>
<feature type="compositionally biased region" description="Low complexity" evidence="23">
    <location>
        <begin position="319"/>
        <end position="332"/>
    </location>
</feature>
<evidence type="ECO:0000256" key="12">
    <source>
        <dbReference type="ARBA" id="ARBA00022824"/>
    </source>
</evidence>
<dbReference type="PROSITE" id="PS50089">
    <property type="entry name" value="ZF_RING_2"/>
    <property type="match status" value="1"/>
</dbReference>
<evidence type="ECO:0000256" key="9">
    <source>
        <dbReference type="ARBA" id="ARBA00022723"/>
    </source>
</evidence>
<dbReference type="GO" id="GO:0005789">
    <property type="term" value="C:endoplasmic reticulum membrane"/>
    <property type="evidence" value="ECO:0007669"/>
    <property type="project" value="UniProtKB-SubCell"/>
</dbReference>
<evidence type="ECO:0000256" key="15">
    <source>
        <dbReference type="ARBA" id="ARBA00023136"/>
    </source>
</evidence>
<dbReference type="PANTHER" id="PTHR46717">
    <property type="entry name" value="E3 UBIQUITIN-PROTEIN LIGASE RNF180"/>
    <property type="match status" value="1"/>
</dbReference>
<proteinExistence type="predicted"/>
<evidence type="ECO:0000256" key="7">
    <source>
        <dbReference type="ARBA" id="ARBA00022679"/>
    </source>
</evidence>
<feature type="compositionally biased region" description="Polar residues" evidence="23">
    <location>
        <begin position="169"/>
        <end position="179"/>
    </location>
</feature>
<evidence type="ECO:0000256" key="16">
    <source>
        <dbReference type="ARBA" id="ARBA00023242"/>
    </source>
</evidence>
<evidence type="ECO:0000256" key="19">
    <source>
        <dbReference type="ARBA" id="ARBA00067421"/>
    </source>
</evidence>
<evidence type="ECO:0000256" key="4">
    <source>
        <dbReference type="ARBA" id="ARBA00004906"/>
    </source>
</evidence>
<dbReference type="PROSITE" id="PS00518">
    <property type="entry name" value="ZF_RING_1"/>
    <property type="match status" value="1"/>
</dbReference>
<evidence type="ECO:0000256" key="24">
    <source>
        <dbReference type="SAM" id="Phobius"/>
    </source>
</evidence>
<evidence type="ECO:0000256" key="14">
    <source>
        <dbReference type="ARBA" id="ARBA00022989"/>
    </source>
</evidence>
<accession>A0A3B4ZA22</accession>
<evidence type="ECO:0000256" key="2">
    <source>
        <dbReference type="ARBA" id="ARBA00004259"/>
    </source>
</evidence>